<feature type="chain" id="PRO_5002124127" evidence="1">
    <location>
        <begin position="20"/>
        <end position="151"/>
    </location>
</feature>
<reference evidence="2 3" key="2">
    <citation type="submission" date="2015-01" db="EMBL/GenBank/DDBJ databases">
        <authorList>
            <consortium name="NBRP consortium"/>
            <person name="Sawabe T."/>
            <person name="Meirelles P."/>
            <person name="Feng G."/>
            <person name="Sayaka M."/>
            <person name="Hattori M."/>
            <person name="Ohkuma M."/>
        </authorList>
    </citation>
    <scope>NUCLEOTIDE SEQUENCE [LARGE SCALE GENOMIC DNA]</scope>
    <source>
        <strain evidence="3">JCM 19241</strain>
    </source>
</reference>
<name>A0A0B8QKB6_9VIBR</name>
<comment type="caution">
    <text evidence="2">The sequence shown here is derived from an EMBL/GenBank/DDBJ whole genome shotgun (WGS) entry which is preliminary data.</text>
</comment>
<dbReference type="AlphaFoldDB" id="A0A0B8QKB6"/>
<dbReference type="EMBL" id="BBSC01000003">
    <property type="protein sequence ID" value="GAM74929.1"/>
    <property type="molecule type" value="Genomic_DNA"/>
</dbReference>
<keyword evidence="1" id="KW-0732">Signal</keyword>
<feature type="signal peptide" evidence="1">
    <location>
        <begin position="1"/>
        <end position="19"/>
    </location>
</feature>
<protein>
    <submittedName>
        <fullName evidence="2">Uncharacterized protein</fullName>
    </submittedName>
</protein>
<dbReference type="Proteomes" id="UP000031666">
    <property type="component" value="Unassembled WGS sequence"/>
</dbReference>
<accession>A0A0B8QKB6</accession>
<evidence type="ECO:0000256" key="1">
    <source>
        <dbReference type="SAM" id="SignalP"/>
    </source>
</evidence>
<dbReference type="STRING" id="1481914.JCM19241_1272"/>
<evidence type="ECO:0000313" key="3">
    <source>
        <dbReference type="Proteomes" id="UP000031666"/>
    </source>
</evidence>
<organism evidence="2 3">
    <name type="scientific">Vibrio ishigakensis</name>
    <dbReference type="NCBI Taxonomy" id="1481914"/>
    <lineage>
        <taxon>Bacteria</taxon>
        <taxon>Pseudomonadati</taxon>
        <taxon>Pseudomonadota</taxon>
        <taxon>Gammaproteobacteria</taxon>
        <taxon>Vibrionales</taxon>
        <taxon>Vibrionaceae</taxon>
        <taxon>Vibrio</taxon>
    </lineage>
</organism>
<gene>
    <name evidence="2" type="ORF">JCM19241_1272</name>
</gene>
<evidence type="ECO:0000313" key="2">
    <source>
        <dbReference type="EMBL" id="GAM74929.1"/>
    </source>
</evidence>
<sequence length="151" mass="16396">MKKILSSLAFTLACASIQASENVTFSVTLEDDDQPCGVEFGGNNPRIYLTDQLGTPFVGRVVTGISGGTVDFTVSAATNYEGNIDPEYAYYEVIVHGSRPDKPIDENFTVTGYQNEEYFDLYAYAGMSRAQLGSGTHGFQTTVEFTCNPAE</sequence>
<reference evidence="2 3" key="1">
    <citation type="submission" date="2015-01" db="EMBL/GenBank/DDBJ databases">
        <title>Vibrio sp. C94 JCM 19241 whole genome shotgun sequence.</title>
        <authorList>
            <person name="Sawabe T."/>
            <person name="Meirelles P."/>
            <person name="Feng G."/>
            <person name="Sayaka M."/>
            <person name="Hattori M."/>
            <person name="Ohkuma M."/>
        </authorList>
    </citation>
    <scope>NUCLEOTIDE SEQUENCE [LARGE SCALE GENOMIC DNA]</scope>
    <source>
        <strain evidence="3">JCM 19241</strain>
    </source>
</reference>
<proteinExistence type="predicted"/>